<accession>A0ABN2X6M4</accession>
<dbReference type="PANTHER" id="PTHR11019:SF159">
    <property type="entry name" value="TRANSCRIPTIONAL REGULATOR-RELATED"/>
    <property type="match status" value="1"/>
</dbReference>
<dbReference type="InterPro" id="IPR014710">
    <property type="entry name" value="RmlC-like_jellyroll"/>
</dbReference>
<keyword evidence="5" id="KW-1185">Reference proteome</keyword>
<dbReference type="Gene3D" id="2.60.120.10">
    <property type="entry name" value="Jelly Rolls"/>
    <property type="match status" value="1"/>
</dbReference>
<keyword evidence="2" id="KW-0804">Transcription</keyword>
<dbReference type="PROSITE" id="PS01124">
    <property type="entry name" value="HTH_ARAC_FAMILY_2"/>
    <property type="match status" value="1"/>
</dbReference>
<dbReference type="SUPFAM" id="SSF51182">
    <property type="entry name" value="RmlC-like cupins"/>
    <property type="match status" value="1"/>
</dbReference>
<evidence type="ECO:0000256" key="2">
    <source>
        <dbReference type="ARBA" id="ARBA00023163"/>
    </source>
</evidence>
<dbReference type="SUPFAM" id="SSF46689">
    <property type="entry name" value="Homeodomain-like"/>
    <property type="match status" value="1"/>
</dbReference>
<name>A0ABN2X6M4_9MICO</name>
<evidence type="ECO:0000313" key="5">
    <source>
        <dbReference type="Proteomes" id="UP001500984"/>
    </source>
</evidence>
<keyword evidence="1" id="KW-0805">Transcription regulation</keyword>
<sequence>MGFRREFATVVPETAMRFTGHPMHAHDRPHLVHLVMGRGRLTADGTDILLEPRTSVWLAADVPHAVRLEEHSIVLGPVLAGHVAPAVRVQRLGAVPGITRLMLARMAAEPRTPEQCAVFTDGLEELLLQLRVEAFPAVMPVHPVAARIAEAAVSSPAPLAALCARVGMSERQVQRIFADETGMSFSRWRTRRRLSEAVRGLRGGASATSAARAAGFATRAGLLRALSRESAVPVEVLREDPLAAVPRRGDSGLRQHHGE</sequence>
<dbReference type="Pfam" id="PF12833">
    <property type="entry name" value="HTH_18"/>
    <property type="match status" value="1"/>
</dbReference>
<protein>
    <recommendedName>
        <fullName evidence="3">HTH araC/xylS-type domain-containing protein</fullName>
    </recommendedName>
</protein>
<reference evidence="4 5" key="1">
    <citation type="journal article" date="2019" name="Int. J. Syst. Evol. Microbiol.">
        <title>The Global Catalogue of Microorganisms (GCM) 10K type strain sequencing project: providing services to taxonomists for standard genome sequencing and annotation.</title>
        <authorList>
            <consortium name="The Broad Institute Genomics Platform"/>
            <consortium name="The Broad Institute Genome Sequencing Center for Infectious Disease"/>
            <person name="Wu L."/>
            <person name="Ma J."/>
        </authorList>
    </citation>
    <scope>NUCLEOTIDE SEQUENCE [LARGE SCALE GENOMIC DNA]</scope>
    <source>
        <strain evidence="4 5">JCM 15900</strain>
    </source>
</reference>
<dbReference type="Gene3D" id="1.10.10.60">
    <property type="entry name" value="Homeodomain-like"/>
    <property type="match status" value="1"/>
</dbReference>
<gene>
    <name evidence="4" type="ORF">GCM10009823_31280</name>
</gene>
<feature type="domain" description="HTH araC/xylS-type" evidence="3">
    <location>
        <begin position="143"/>
        <end position="240"/>
    </location>
</feature>
<evidence type="ECO:0000313" key="4">
    <source>
        <dbReference type="EMBL" id="GAA2105711.1"/>
    </source>
</evidence>
<dbReference type="Proteomes" id="UP001500984">
    <property type="component" value="Unassembled WGS sequence"/>
</dbReference>
<proteinExistence type="predicted"/>
<dbReference type="SMART" id="SM00342">
    <property type="entry name" value="HTH_ARAC"/>
    <property type="match status" value="1"/>
</dbReference>
<dbReference type="InterPro" id="IPR011051">
    <property type="entry name" value="RmlC_Cupin_sf"/>
</dbReference>
<dbReference type="EMBL" id="BAAAPZ010000019">
    <property type="protein sequence ID" value="GAA2105711.1"/>
    <property type="molecule type" value="Genomic_DNA"/>
</dbReference>
<dbReference type="InterPro" id="IPR009057">
    <property type="entry name" value="Homeodomain-like_sf"/>
</dbReference>
<evidence type="ECO:0000256" key="1">
    <source>
        <dbReference type="ARBA" id="ARBA00023015"/>
    </source>
</evidence>
<organism evidence="4 5">
    <name type="scientific">Brevibacterium salitolerans</name>
    <dbReference type="NCBI Taxonomy" id="1403566"/>
    <lineage>
        <taxon>Bacteria</taxon>
        <taxon>Bacillati</taxon>
        <taxon>Actinomycetota</taxon>
        <taxon>Actinomycetes</taxon>
        <taxon>Micrococcales</taxon>
        <taxon>Brevibacteriaceae</taxon>
        <taxon>Brevibacterium</taxon>
    </lineage>
</organism>
<dbReference type="InterPro" id="IPR018060">
    <property type="entry name" value="HTH_AraC"/>
</dbReference>
<evidence type="ECO:0000259" key="3">
    <source>
        <dbReference type="PROSITE" id="PS01124"/>
    </source>
</evidence>
<comment type="caution">
    <text evidence="4">The sequence shown here is derived from an EMBL/GenBank/DDBJ whole genome shotgun (WGS) entry which is preliminary data.</text>
</comment>
<dbReference type="PANTHER" id="PTHR11019">
    <property type="entry name" value="HTH-TYPE TRANSCRIPTIONAL REGULATOR NIMR"/>
    <property type="match status" value="1"/>
</dbReference>